<dbReference type="FunFam" id="2.100.10.30:FF:000001">
    <property type="entry name" value="Jacalin-related lectin 33"/>
    <property type="match status" value="2"/>
</dbReference>
<organism evidence="6 7">
    <name type="scientific">Phaseolus vulgaris</name>
    <name type="common">Kidney bean</name>
    <name type="synonym">French bean</name>
    <dbReference type="NCBI Taxonomy" id="3885"/>
    <lineage>
        <taxon>Eukaryota</taxon>
        <taxon>Viridiplantae</taxon>
        <taxon>Streptophyta</taxon>
        <taxon>Embryophyta</taxon>
        <taxon>Tracheophyta</taxon>
        <taxon>Spermatophyta</taxon>
        <taxon>Magnoliopsida</taxon>
        <taxon>eudicotyledons</taxon>
        <taxon>Gunneridae</taxon>
        <taxon>Pentapetalae</taxon>
        <taxon>rosids</taxon>
        <taxon>fabids</taxon>
        <taxon>Fabales</taxon>
        <taxon>Fabaceae</taxon>
        <taxon>Papilionoideae</taxon>
        <taxon>50 kb inversion clade</taxon>
        <taxon>NPAAA clade</taxon>
        <taxon>indigoferoid/millettioid clade</taxon>
        <taxon>Phaseoleae</taxon>
        <taxon>Phaseolus</taxon>
    </lineage>
</organism>
<feature type="domain" description="Jacalin-type lectin" evidence="5">
    <location>
        <begin position="10"/>
        <end position="152"/>
    </location>
</feature>
<dbReference type="EMBL" id="CM002295">
    <property type="protein sequence ID" value="ESW14193.1"/>
    <property type="molecule type" value="Genomic_DNA"/>
</dbReference>
<comment type="similarity">
    <text evidence="1">Belongs to the jacalin lectin family.</text>
</comment>
<dbReference type="InterPro" id="IPR036404">
    <property type="entry name" value="Jacalin-like_lectin_dom_sf"/>
</dbReference>
<dbReference type="AlphaFoldDB" id="V7BBG6"/>
<evidence type="ECO:0000256" key="3">
    <source>
        <dbReference type="ARBA" id="ARBA00074236"/>
    </source>
</evidence>
<evidence type="ECO:0000256" key="2">
    <source>
        <dbReference type="ARBA" id="ARBA00022734"/>
    </source>
</evidence>
<dbReference type="PROSITE" id="PS51752">
    <property type="entry name" value="JACALIN_LECTIN"/>
    <property type="match status" value="3"/>
</dbReference>
<dbReference type="SMART" id="SM00915">
    <property type="entry name" value="Jacalin"/>
    <property type="match status" value="3"/>
</dbReference>
<dbReference type="GO" id="GO:0005537">
    <property type="term" value="F:D-mannose binding"/>
    <property type="evidence" value="ECO:0007669"/>
    <property type="project" value="UniProtKB-ARBA"/>
</dbReference>
<accession>V7BBG6</accession>
<reference evidence="7" key="1">
    <citation type="journal article" date="2014" name="Nat. Genet.">
        <title>A reference genome for common bean and genome-wide analysis of dual domestications.</title>
        <authorList>
            <person name="Schmutz J."/>
            <person name="McClean P.E."/>
            <person name="Mamidi S."/>
            <person name="Wu G.A."/>
            <person name="Cannon S.B."/>
            <person name="Grimwood J."/>
            <person name="Jenkins J."/>
            <person name="Shu S."/>
            <person name="Song Q."/>
            <person name="Chavarro C."/>
            <person name="Torres-Torres M."/>
            <person name="Geffroy V."/>
            <person name="Moghaddam S.M."/>
            <person name="Gao D."/>
            <person name="Abernathy B."/>
            <person name="Barry K."/>
            <person name="Blair M."/>
            <person name="Brick M.A."/>
            <person name="Chovatia M."/>
            <person name="Gepts P."/>
            <person name="Goodstein D.M."/>
            <person name="Gonzales M."/>
            <person name="Hellsten U."/>
            <person name="Hyten D.L."/>
            <person name="Jia G."/>
            <person name="Kelly J.D."/>
            <person name="Kudrna D."/>
            <person name="Lee R."/>
            <person name="Richard M.M."/>
            <person name="Miklas P.N."/>
            <person name="Osorno J.M."/>
            <person name="Rodrigues J."/>
            <person name="Thareau V."/>
            <person name="Urrea C.A."/>
            <person name="Wang M."/>
            <person name="Yu Y."/>
            <person name="Zhang M."/>
            <person name="Wing R.A."/>
            <person name="Cregan P.B."/>
            <person name="Rokhsar D.S."/>
            <person name="Jackson S.A."/>
        </authorList>
    </citation>
    <scope>NUCLEOTIDE SEQUENCE [LARGE SCALE GENOMIC DNA]</scope>
    <source>
        <strain evidence="7">cv. G19833</strain>
    </source>
</reference>
<dbReference type="OrthoDB" id="2415936at2759"/>
<dbReference type="Pfam" id="PF01419">
    <property type="entry name" value="Jacalin"/>
    <property type="match status" value="3"/>
</dbReference>
<dbReference type="eggNOG" id="ENOG502QTCG">
    <property type="taxonomic scope" value="Eukaryota"/>
</dbReference>
<proteinExistence type="inferred from homology"/>
<dbReference type="SMR" id="V7BBG6"/>
<dbReference type="InterPro" id="IPR033734">
    <property type="entry name" value="Jacalin-like_lectin_dom_plant"/>
</dbReference>
<dbReference type="STRING" id="3885.V7BBG6"/>
<evidence type="ECO:0000259" key="5">
    <source>
        <dbReference type="PROSITE" id="PS51752"/>
    </source>
</evidence>
<dbReference type="PANTHER" id="PTHR47293">
    <property type="entry name" value="JACALIN-RELATED LECTIN 3"/>
    <property type="match status" value="1"/>
</dbReference>
<gene>
    <name evidence="6" type="ORF">PHAVU_008G260500g</name>
</gene>
<dbReference type="Proteomes" id="UP000000226">
    <property type="component" value="Chromosome 8"/>
</dbReference>
<dbReference type="PANTHER" id="PTHR47293:SF26">
    <property type="entry name" value="MANNOSE-BINDING LECTIN SUPERFAMILY PROTEIN"/>
    <property type="match status" value="1"/>
</dbReference>
<dbReference type="CDD" id="cd09612">
    <property type="entry name" value="Jacalin"/>
    <property type="match status" value="3"/>
</dbReference>
<protein>
    <recommendedName>
        <fullName evidence="3">Mannose/glucose-specific lectin</fullName>
    </recommendedName>
</protein>
<sequence>MSFEDSIKKPQSVGPWGGNGGSPWDDGVYSGVRQLVIVHGAGIDSIQIEYDKKGSSIWSEKHGGSGGRKTDKVKFDYPKEILTKIHGYCGSFNQLGPNLVRSLSFESNKKTYGPFGVEQGTYFSVPLTGAKIVGFHGRCGWYIDAIGVYLKSLKQPNPSKPLAHSQSPITYFSENSGYSVIQGTLNEHYDIVLALKQKDYVNKPLANNVAKKISFVQESNNTEQKEKMAHVEGSIPKVGGVVTYGPWGGIGGHVFDDGSYTGIRQINLSRNVGIVWIRVLYDYHGVPIWGSKQGGAGGFKTEKIVFDFPYEVLTHVSGYCDPLMYMGPVFIRSLTFHTNKGKYGPYGDEQGNYFTTRVKEEKIVGIHGRKGLFLDAFGVHAVEGKVIVPVATPPKEINPRETSIGDIGNSQWPSKLVLANSSAAEEVFCGVIKEPAPCGPGPWGGDGGRPWDDGVFSGIKQIYLTKASEGICSIQIEYDRNRQSVWSARHGGNGGDTMHRIQLEHPHEVLTCISGYYGSITKDDQQHIIIKSLTLNTSRGKYGPFGEEAGKFFTSTTTEGKVVGFHGSSSLYLDAIGVHMQHWLGNQKTPRSFPFKLF</sequence>
<dbReference type="GO" id="GO:0005536">
    <property type="term" value="F:D-glucose binding"/>
    <property type="evidence" value="ECO:0007669"/>
    <property type="project" value="UniProtKB-ARBA"/>
</dbReference>
<dbReference type="Gene3D" id="2.100.10.30">
    <property type="entry name" value="Jacalin-like lectin domain"/>
    <property type="match status" value="3"/>
</dbReference>
<keyword evidence="7" id="KW-1185">Reference proteome</keyword>
<feature type="domain" description="Jacalin-type lectin" evidence="5">
    <location>
        <begin position="241"/>
        <end position="383"/>
    </location>
</feature>
<dbReference type="InterPro" id="IPR001229">
    <property type="entry name" value="Jacalin-like_lectin_dom"/>
</dbReference>
<evidence type="ECO:0000256" key="1">
    <source>
        <dbReference type="ARBA" id="ARBA00006568"/>
    </source>
</evidence>
<evidence type="ECO:0000313" key="7">
    <source>
        <dbReference type="Proteomes" id="UP000000226"/>
    </source>
</evidence>
<dbReference type="SUPFAM" id="SSF51101">
    <property type="entry name" value="Mannose-binding lectins"/>
    <property type="match status" value="3"/>
</dbReference>
<evidence type="ECO:0000313" key="6">
    <source>
        <dbReference type="EMBL" id="ESW14193.1"/>
    </source>
</evidence>
<dbReference type="Gramene" id="ESW14193">
    <property type="protein sequence ID" value="ESW14193"/>
    <property type="gene ID" value="PHAVU_008G260500g"/>
</dbReference>
<feature type="region of interest" description="Disordered" evidence="4">
    <location>
        <begin position="1"/>
        <end position="21"/>
    </location>
</feature>
<name>V7BBG6_PHAVU</name>
<keyword evidence="2" id="KW-0430">Lectin</keyword>
<feature type="domain" description="Jacalin-type lectin" evidence="5">
    <location>
        <begin position="437"/>
        <end position="582"/>
    </location>
</feature>
<evidence type="ECO:0000256" key="4">
    <source>
        <dbReference type="SAM" id="MobiDB-lite"/>
    </source>
</evidence>